<dbReference type="Pfam" id="PF00153">
    <property type="entry name" value="Mito_carr"/>
    <property type="match status" value="3"/>
</dbReference>
<sequence length="456" mass="50276">MGHSENEASSATLVIPSLISGGIAGSIAKTVIAPLDRTKINFQVSRTKRYSFKAAFRFVKLTYVNDGFLALFRGNSATMARVIPYASIQFCAHEQWKNLLQVDKNGVRTPGLRYIAGSLAAVSATIITFPLDTAKARLSTSTRVDYPTLTSVFTKTWKQGGIMPLYRGMWPTLLGVIPYAGTSFFTYETLKIMYEEEAGQKVTPLWRLAFGAVAGLIGQSSSYPLDIVRRRMQTGRIPREWGVLETLSNILSNEGLRRGLYKGLSMNWVKGPIAVGVSFTTYDHDPPTNAQIGRAGSSTEEEEKTVPPKRRRSENGSAKKSTNQAPLKQTIAQQVFDRAMQIFPEYIKTEQVFLKEVPPVSSMEIKIDVKGRITDEQAADLIHSMIVALLKANNTLSPLSGVYLVTRYVLDQVLTRAVAEVKSPPKLHDNHAGAGLDILSQVAKEQQEKLNGNFLA</sequence>
<feature type="repeat" description="Solcar" evidence="7">
    <location>
        <begin position="108"/>
        <end position="193"/>
    </location>
</feature>
<dbReference type="PRINTS" id="PR00926">
    <property type="entry name" value="MITOCARRIER"/>
</dbReference>
<gene>
    <name evidence="10" type="ORF">MSPICULIGERA_LOCUS10320</name>
</gene>
<keyword evidence="4 7" id="KW-0812">Transmembrane</keyword>
<evidence type="ECO:0000256" key="2">
    <source>
        <dbReference type="ARBA" id="ARBA00006375"/>
    </source>
</evidence>
<accession>A0AA36CPR3</accession>
<evidence type="ECO:0000256" key="8">
    <source>
        <dbReference type="RuleBase" id="RU000488"/>
    </source>
</evidence>
<feature type="repeat" description="Solcar" evidence="7">
    <location>
        <begin position="12"/>
        <end position="99"/>
    </location>
</feature>
<evidence type="ECO:0000256" key="4">
    <source>
        <dbReference type="ARBA" id="ARBA00022692"/>
    </source>
</evidence>
<dbReference type="GO" id="GO:0016020">
    <property type="term" value="C:membrane"/>
    <property type="evidence" value="ECO:0007669"/>
    <property type="project" value="UniProtKB-SubCell"/>
</dbReference>
<proteinExistence type="inferred from homology"/>
<dbReference type="SUPFAM" id="SSF103506">
    <property type="entry name" value="Mitochondrial carrier"/>
    <property type="match status" value="1"/>
</dbReference>
<evidence type="ECO:0000256" key="5">
    <source>
        <dbReference type="ARBA" id="ARBA00022737"/>
    </source>
</evidence>
<evidence type="ECO:0000313" key="10">
    <source>
        <dbReference type="EMBL" id="CAJ0571922.1"/>
    </source>
</evidence>
<dbReference type="PROSITE" id="PS50920">
    <property type="entry name" value="SOLCAR"/>
    <property type="match status" value="3"/>
</dbReference>
<comment type="caution">
    <text evidence="10">The sequence shown here is derived from an EMBL/GenBank/DDBJ whole genome shotgun (WGS) entry which is preliminary data.</text>
</comment>
<feature type="repeat" description="Solcar" evidence="7">
    <location>
        <begin position="202"/>
        <end position="288"/>
    </location>
</feature>
<organism evidence="10 11">
    <name type="scientific">Mesorhabditis spiculigera</name>
    <dbReference type="NCBI Taxonomy" id="96644"/>
    <lineage>
        <taxon>Eukaryota</taxon>
        <taxon>Metazoa</taxon>
        <taxon>Ecdysozoa</taxon>
        <taxon>Nematoda</taxon>
        <taxon>Chromadorea</taxon>
        <taxon>Rhabditida</taxon>
        <taxon>Rhabditina</taxon>
        <taxon>Rhabditomorpha</taxon>
        <taxon>Rhabditoidea</taxon>
        <taxon>Rhabditidae</taxon>
        <taxon>Mesorhabditinae</taxon>
        <taxon>Mesorhabditis</taxon>
    </lineage>
</organism>
<comment type="subcellular location">
    <subcellularLocation>
        <location evidence="1">Membrane</location>
        <topology evidence="1">Multi-pass membrane protein</topology>
    </subcellularLocation>
</comment>
<reference evidence="10" key="1">
    <citation type="submission" date="2023-06" db="EMBL/GenBank/DDBJ databases">
        <authorList>
            <person name="Delattre M."/>
        </authorList>
    </citation>
    <scope>NUCLEOTIDE SEQUENCE</scope>
    <source>
        <strain evidence="10">AF72</strain>
    </source>
</reference>
<evidence type="ECO:0000256" key="7">
    <source>
        <dbReference type="PROSITE-ProRule" id="PRU00282"/>
    </source>
</evidence>
<keyword evidence="11" id="KW-1185">Reference proteome</keyword>
<evidence type="ECO:0000256" key="3">
    <source>
        <dbReference type="ARBA" id="ARBA00022448"/>
    </source>
</evidence>
<evidence type="ECO:0000256" key="9">
    <source>
        <dbReference type="SAM" id="MobiDB-lite"/>
    </source>
</evidence>
<dbReference type="InterPro" id="IPR002067">
    <property type="entry name" value="MCP"/>
</dbReference>
<dbReference type="EMBL" id="CATQJA010002587">
    <property type="protein sequence ID" value="CAJ0571922.1"/>
    <property type="molecule type" value="Genomic_DNA"/>
</dbReference>
<evidence type="ECO:0000256" key="1">
    <source>
        <dbReference type="ARBA" id="ARBA00004141"/>
    </source>
</evidence>
<dbReference type="InterPro" id="IPR023395">
    <property type="entry name" value="MCP_dom_sf"/>
</dbReference>
<keyword evidence="5" id="KW-0677">Repeat</keyword>
<dbReference type="PANTHER" id="PTHR24089">
    <property type="entry name" value="SOLUTE CARRIER FAMILY 25"/>
    <property type="match status" value="1"/>
</dbReference>
<evidence type="ECO:0000313" key="11">
    <source>
        <dbReference type="Proteomes" id="UP001177023"/>
    </source>
</evidence>
<dbReference type="InterPro" id="IPR018108">
    <property type="entry name" value="MCP_transmembrane"/>
</dbReference>
<name>A0AA36CPR3_9BILA</name>
<keyword evidence="3 8" id="KW-0813">Transport</keyword>
<dbReference type="Gene3D" id="1.50.40.10">
    <property type="entry name" value="Mitochondrial carrier domain"/>
    <property type="match status" value="1"/>
</dbReference>
<dbReference type="GO" id="GO:0055085">
    <property type="term" value="P:transmembrane transport"/>
    <property type="evidence" value="ECO:0007669"/>
    <property type="project" value="InterPro"/>
</dbReference>
<protein>
    <submittedName>
        <fullName evidence="10">Uncharacterized protein</fullName>
    </submittedName>
</protein>
<comment type="similarity">
    <text evidence="2 8">Belongs to the mitochondrial carrier (TC 2.A.29) family.</text>
</comment>
<feature type="region of interest" description="Disordered" evidence="9">
    <location>
        <begin position="285"/>
        <end position="326"/>
    </location>
</feature>
<feature type="non-terminal residue" evidence="10">
    <location>
        <position position="456"/>
    </location>
</feature>
<dbReference type="AlphaFoldDB" id="A0AA36CPR3"/>
<dbReference type="Proteomes" id="UP001177023">
    <property type="component" value="Unassembled WGS sequence"/>
</dbReference>
<keyword evidence="6 7" id="KW-0472">Membrane</keyword>
<evidence type="ECO:0000256" key="6">
    <source>
        <dbReference type="ARBA" id="ARBA00023136"/>
    </source>
</evidence>
<feature type="compositionally biased region" description="Polar residues" evidence="9">
    <location>
        <begin position="315"/>
        <end position="326"/>
    </location>
</feature>